<organism evidence="1 2">
    <name type="scientific">Daldinia eschscholtzii</name>
    <dbReference type="NCBI Taxonomy" id="292717"/>
    <lineage>
        <taxon>Eukaryota</taxon>
        <taxon>Fungi</taxon>
        <taxon>Dikarya</taxon>
        <taxon>Ascomycota</taxon>
        <taxon>Pezizomycotina</taxon>
        <taxon>Sordariomycetes</taxon>
        <taxon>Xylariomycetidae</taxon>
        <taxon>Xylariales</taxon>
        <taxon>Hypoxylaceae</taxon>
        <taxon>Daldinia</taxon>
    </lineage>
</organism>
<name>A0AAX6N1C9_9PEZI</name>
<evidence type="ECO:0000313" key="1">
    <source>
        <dbReference type="EMBL" id="KAK6958241.1"/>
    </source>
</evidence>
<comment type="caution">
    <text evidence="1">The sequence shown here is derived from an EMBL/GenBank/DDBJ whole genome shotgun (WGS) entry which is preliminary data.</text>
</comment>
<gene>
    <name evidence="1" type="ORF">Daesc_001038</name>
</gene>
<reference evidence="1 2" key="1">
    <citation type="journal article" date="2024" name="Front Chem Biol">
        <title>Unveiling the potential of Daldinia eschscholtzii MFLUCC 19-0629 through bioactivity and bioinformatics studies for enhanced sustainable agriculture production.</title>
        <authorList>
            <person name="Brooks S."/>
            <person name="Weaver J.A."/>
            <person name="Klomchit A."/>
            <person name="Alharthi S.A."/>
            <person name="Onlamun T."/>
            <person name="Nurani R."/>
            <person name="Vong T.K."/>
            <person name="Alberti F."/>
            <person name="Greco C."/>
        </authorList>
    </citation>
    <scope>NUCLEOTIDE SEQUENCE [LARGE SCALE GENOMIC DNA]</scope>
    <source>
        <strain evidence="1">MFLUCC 19-0629</strain>
    </source>
</reference>
<dbReference type="Proteomes" id="UP001369815">
    <property type="component" value="Unassembled WGS sequence"/>
</dbReference>
<dbReference type="EMBL" id="JBANMG010000001">
    <property type="protein sequence ID" value="KAK6958241.1"/>
    <property type="molecule type" value="Genomic_DNA"/>
</dbReference>
<protein>
    <submittedName>
        <fullName evidence="1">Uncharacterized protein</fullName>
    </submittedName>
</protein>
<keyword evidence="2" id="KW-1185">Reference proteome</keyword>
<sequence length="153" mass="16458">MPISFPLAILILLPTRDPIRLLDHHSGQSFVKHTSHSFLLLWPTQQQQQSNSNSNSNKSVSQPVKMKFTITISIIAAALSGFAAAAPSPTPASVLVPREDCPHGGNWNHCEINGLYVVCTNGHATKYTCDGGCQPICPVGQPCTPRCDNGRLA</sequence>
<dbReference type="AlphaFoldDB" id="A0AAX6N1C9"/>
<proteinExistence type="predicted"/>
<accession>A0AAX6N1C9</accession>
<evidence type="ECO:0000313" key="2">
    <source>
        <dbReference type="Proteomes" id="UP001369815"/>
    </source>
</evidence>